<dbReference type="GO" id="GO:0000156">
    <property type="term" value="F:phosphorelay response regulator activity"/>
    <property type="evidence" value="ECO:0007669"/>
    <property type="project" value="TreeGrafter"/>
</dbReference>
<evidence type="ECO:0000256" key="6">
    <source>
        <dbReference type="PROSITE-ProRule" id="PRU00169"/>
    </source>
</evidence>
<feature type="domain" description="Response regulatory" evidence="8">
    <location>
        <begin position="3"/>
        <end position="116"/>
    </location>
</feature>
<evidence type="ECO:0000256" key="5">
    <source>
        <dbReference type="ARBA" id="ARBA00023163"/>
    </source>
</evidence>
<dbReference type="InterPro" id="IPR036388">
    <property type="entry name" value="WH-like_DNA-bd_sf"/>
</dbReference>
<evidence type="ECO:0000256" key="4">
    <source>
        <dbReference type="ARBA" id="ARBA00023125"/>
    </source>
</evidence>
<name>A0A7Y9ICB6_9ACTN</name>
<proteinExistence type="predicted"/>
<dbReference type="InterPro" id="IPR001789">
    <property type="entry name" value="Sig_transdc_resp-reg_receiver"/>
</dbReference>
<dbReference type="InterPro" id="IPR011006">
    <property type="entry name" value="CheY-like_superfamily"/>
</dbReference>
<evidence type="ECO:0000259" key="8">
    <source>
        <dbReference type="PROSITE" id="PS50110"/>
    </source>
</evidence>
<dbReference type="EMBL" id="JACCBU010000001">
    <property type="protein sequence ID" value="NYE73988.1"/>
    <property type="molecule type" value="Genomic_DNA"/>
</dbReference>
<dbReference type="SMART" id="SM00448">
    <property type="entry name" value="REC"/>
    <property type="match status" value="1"/>
</dbReference>
<dbReference type="RefSeq" id="WP_312879355.1">
    <property type="nucleotide sequence ID" value="NZ_JACCBU010000001.1"/>
</dbReference>
<keyword evidence="1 6" id="KW-0597">Phosphoprotein</keyword>
<feature type="domain" description="OmpR/PhoB-type" evidence="9">
    <location>
        <begin position="129"/>
        <end position="227"/>
    </location>
</feature>
<dbReference type="InterPro" id="IPR039420">
    <property type="entry name" value="WalR-like"/>
</dbReference>
<comment type="caution">
    <text evidence="10">The sequence shown here is derived from an EMBL/GenBank/DDBJ whole genome shotgun (WGS) entry which is preliminary data.</text>
</comment>
<reference evidence="10 11" key="1">
    <citation type="submission" date="2020-07" db="EMBL/GenBank/DDBJ databases">
        <title>Sequencing the genomes of 1000 actinobacteria strains.</title>
        <authorList>
            <person name="Klenk H.-P."/>
        </authorList>
    </citation>
    <scope>NUCLEOTIDE SEQUENCE [LARGE SCALE GENOMIC DNA]</scope>
    <source>
        <strain evidence="10 11">DSM 22083</strain>
    </source>
</reference>
<dbReference type="FunFam" id="3.40.50.2300:FF:000001">
    <property type="entry name" value="DNA-binding response regulator PhoB"/>
    <property type="match status" value="1"/>
</dbReference>
<keyword evidence="11" id="KW-1185">Reference proteome</keyword>
<dbReference type="Gene3D" id="3.40.50.2300">
    <property type="match status" value="1"/>
</dbReference>
<feature type="modified residue" description="4-aspartylphosphate" evidence="6">
    <location>
        <position position="52"/>
    </location>
</feature>
<evidence type="ECO:0000313" key="10">
    <source>
        <dbReference type="EMBL" id="NYE73988.1"/>
    </source>
</evidence>
<dbReference type="PANTHER" id="PTHR48111:SF4">
    <property type="entry name" value="DNA-BINDING DUAL TRANSCRIPTIONAL REGULATOR OMPR"/>
    <property type="match status" value="1"/>
</dbReference>
<dbReference type="InterPro" id="IPR001867">
    <property type="entry name" value="OmpR/PhoB-type_DNA-bd"/>
</dbReference>
<dbReference type="CDD" id="cd00383">
    <property type="entry name" value="trans_reg_C"/>
    <property type="match status" value="1"/>
</dbReference>
<keyword evidence="2" id="KW-0902">Two-component regulatory system</keyword>
<dbReference type="CDD" id="cd17574">
    <property type="entry name" value="REC_OmpR"/>
    <property type="match status" value="1"/>
</dbReference>
<dbReference type="Pfam" id="PF00486">
    <property type="entry name" value="Trans_reg_C"/>
    <property type="match status" value="1"/>
</dbReference>
<dbReference type="SUPFAM" id="SSF52172">
    <property type="entry name" value="CheY-like"/>
    <property type="match status" value="1"/>
</dbReference>
<evidence type="ECO:0000259" key="9">
    <source>
        <dbReference type="PROSITE" id="PS51755"/>
    </source>
</evidence>
<sequence length="229" mass="25898">MQRVLVVDDDETVRDVVRRYLSREGYQVLEAGTGPDALAVFRAERPDLVVLDLMLPGADGLELCRTMRAEAPVGVIMLTALGLESDRVVGLEQGADDYVVKPFSPRELTLRVARLLERLDPPAPRSVPEQRLTDGDLIIDTEARTAHRGDVPLGLTGREFDLLVFLVGHAGRAFTRKELLERVWDWSFGDDSTVTVHVRRLREKIEDDPSQPRRLVTVWGRGYRYDREP</sequence>
<evidence type="ECO:0000256" key="1">
    <source>
        <dbReference type="ARBA" id="ARBA00022553"/>
    </source>
</evidence>
<dbReference type="PROSITE" id="PS50110">
    <property type="entry name" value="RESPONSE_REGULATORY"/>
    <property type="match status" value="1"/>
</dbReference>
<dbReference type="PANTHER" id="PTHR48111">
    <property type="entry name" value="REGULATOR OF RPOS"/>
    <property type="match status" value="1"/>
</dbReference>
<dbReference type="SMART" id="SM00862">
    <property type="entry name" value="Trans_reg_C"/>
    <property type="match status" value="1"/>
</dbReference>
<dbReference type="PROSITE" id="PS51755">
    <property type="entry name" value="OMPR_PHOB"/>
    <property type="match status" value="1"/>
</dbReference>
<dbReference type="Gene3D" id="6.10.250.690">
    <property type="match status" value="1"/>
</dbReference>
<dbReference type="GO" id="GO:0000976">
    <property type="term" value="F:transcription cis-regulatory region binding"/>
    <property type="evidence" value="ECO:0007669"/>
    <property type="project" value="TreeGrafter"/>
</dbReference>
<dbReference type="Gene3D" id="1.10.10.10">
    <property type="entry name" value="Winged helix-like DNA-binding domain superfamily/Winged helix DNA-binding domain"/>
    <property type="match status" value="1"/>
</dbReference>
<keyword evidence="5" id="KW-0804">Transcription</keyword>
<dbReference type="FunFam" id="1.10.10.10:FF:000018">
    <property type="entry name" value="DNA-binding response regulator ResD"/>
    <property type="match status" value="1"/>
</dbReference>
<protein>
    <submittedName>
        <fullName evidence="10">DNA-binding response OmpR family regulator</fullName>
    </submittedName>
</protein>
<keyword evidence="3" id="KW-0805">Transcription regulation</keyword>
<dbReference type="Pfam" id="PF00072">
    <property type="entry name" value="Response_reg"/>
    <property type="match status" value="1"/>
</dbReference>
<keyword evidence="4 7" id="KW-0238">DNA-binding</keyword>
<evidence type="ECO:0000256" key="3">
    <source>
        <dbReference type="ARBA" id="ARBA00023015"/>
    </source>
</evidence>
<evidence type="ECO:0000313" key="11">
    <source>
        <dbReference type="Proteomes" id="UP000569914"/>
    </source>
</evidence>
<dbReference type="GO" id="GO:0032993">
    <property type="term" value="C:protein-DNA complex"/>
    <property type="evidence" value="ECO:0007669"/>
    <property type="project" value="TreeGrafter"/>
</dbReference>
<dbReference type="GO" id="GO:0005829">
    <property type="term" value="C:cytosol"/>
    <property type="evidence" value="ECO:0007669"/>
    <property type="project" value="TreeGrafter"/>
</dbReference>
<evidence type="ECO:0000256" key="2">
    <source>
        <dbReference type="ARBA" id="ARBA00023012"/>
    </source>
</evidence>
<dbReference type="GO" id="GO:0006355">
    <property type="term" value="P:regulation of DNA-templated transcription"/>
    <property type="evidence" value="ECO:0007669"/>
    <property type="project" value="InterPro"/>
</dbReference>
<dbReference type="Proteomes" id="UP000569914">
    <property type="component" value="Unassembled WGS sequence"/>
</dbReference>
<accession>A0A7Y9ICB6</accession>
<dbReference type="AlphaFoldDB" id="A0A7Y9ICB6"/>
<feature type="DNA-binding region" description="OmpR/PhoB-type" evidence="7">
    <location>
        <begin position="129"/>
        <end position="227"/>
    </location>
</feature>
<gene>
    <name evidence="10" type="ORF">BKA15_005317</name>
</gene>
<evidence type="ECO:0000256" key="7">
    <source>
        <dbReference type="PROSITE-ProRule" id="PRU01091"/>
    </source>
</evidence>
<organism evidence="10 11">
    <name type="scientific">Microlunatus parietis</name>
    <dbReference type="NCBI Taxonomy" id="682979"/>
    <lineage>
        <taxon>Bacteria</taxon>
        <taxon>Bacillati</taxon>
        <taxon>Actinomycetota</taxon>
        <taxon>Actinomycetes</taxon>
        <taxon>Propionibacteriales</taxon>
        <taxon>Propionibacteriaceae</taxon>
        <taxon>Microlunatus</taxon>
    </lineage>
</organism>